<dbReference type="RefSeq" id="WP_044150355.1">
    <property type="nucleotide sequence ID" value="NZ_QVFV01000001.1"/>
</dbReference>
<reference evidence="1 2" key="1">
    <citation type="submission" date="2018-11" db="EMBL/GenBank/DDBJ databases">
        <title>Whole genome sequencing of an environmental sample.</title>
        <authorList>
            <person name="Sarangi A.N."/>
            <person name="Singh D."/>
            <person name="Tripathy S."/>
        </authorList>
    </citation>
    <scope>NUCLEOTIDE SEQUENCE [LARGE SCALE GENOMIC DNA]</scope>
    <source>
        <strain evidence="1 2">Lakshadweep</strain>
    </source>
</reference>
<dbReference type="AlphaFoldDB" id="A0A4Q7EFE1"/>
<name>A0A4Q7EFE1_9CYAN</name>
<evidence type="ECO:0000313" key="2">
    <source>
        <dbReference type="Proteomes" id="UP000292459"/>
    </source>
</evidence>
<protein>
    <submittedName>
        <fullName evidence="1">Uncharacterized protein</fullName>
    </submittedName>
</protein>
<accession>A0A4Q7EFE1</accession>
<comment type="caution">
    <text evidence="1">The sequence shown here is derived from an EMBL/GenBank/DDBJ whole genome shotgun (WGS) entry which is preliminary data.</text>
</comment>
<proteinExistence type="predicted"/>
<dbReference type="OrthoDB" id="580965at2"/>
<dbReference type="EMBL" id="QVFV01000001">
    <property type="protein sequence ID" value="RZM81767.1"/>
    <property type="molecule type" value="Genomic_DNA"/>
</dbReference>
<organism evidence="1 2">
    <name type="scientific">Leptolyngbya iicbica LK</name>
    <dbReference type="NCBI Taxonomy" id="2294035"/>
    <lineage>
        <taxon>Bacteria</taxon>
        <taxon>Bacillati</taxon>
        <taxon>Cyanobacteriota</taxon>
        <taxon>Cyanophyceae</taxon>
        <taxon>Leptolyngbyales</taxon>
        <taxon>Leptolyngbyaceae</taxon>
        <taxon>Leptolyngbya group</taxon>
        <taxon>Leptolyngbya</taxon>
        <taxon>Leptolyngbya iicbica</taxon>
    </lineage>
</organism>
<sequence>MTRVDTFVVDRSQQSGSQRYQRSQISVQEAQETIFSFLLNIVKTWETEDVLAQFKQLFFEHGETASTEVSSGIYALLFNNDEQEFRNTLKRSCYILINNWEVARQYQAIQDLVDLFNEPTLNKYTVSPSLKRLRTWVANFARSSDFEELKLFAARFTETATPWTSRYTSYLLIQQYINTDNPLEQREAARSLSRKLKDQYKMDLAMYTAHSQNFTNSNQKRLKNPTVLGDGALRLIKAIVARKGQYSYKSLASLFLEQVQDLNYGSFKKSLIEYLTYSVKHPDVVKTLKHNLGQKLSQLYVEHDRDPIDPSLRLRTCNRVIDALMTEDQRSPSPLFTLLLSQSSSILLAILLLKIVLVSRSSHHYLEARIADLIRYYDQFPSEQCNWVINFLEVFQVVFAIHTDNIEYNLISPERQNTDNFNYEKRTWTLEEIEACRIFSRIVSAKEGEVTE</sequence>
<gene>
    <name evidence="1" type="ORF">DYY88_00310</name>
</gene>
<dbReference type="Proteomes" id="UP000292459">
    <property type="component" value="Unassembled WGS sequence"/>
</dbReference>
<keyword evidence="2" id="KW-1185">Reference proteome</keyword>
<evidence type="ECO:0000313" key="1">
    <source>
        <dbReference type="EMBL" id="RZM81767.1"/>
    </source>
</evidence>